<gene>
    <name evidence="1" type="ORF">C9374_004700</name>
</gene>
<dbReference type="RefSeq" id="XP_044549042.1">
    <property type="nucleotide sequence ID" value="XM_044694369.1"/>
</dbReference>
<sequence>MRVIPLISPTWMSPSTPTSTTMMMMMEEETSNVVLTLLDFLPNSKHSACSVQGQTEDELEVLLSMLRGRLMTSHSPHAHVWKMKILERSLYRRTLPDMQDQLSSISPESSFMMPLNDYWNDPTCKALHLICSKLERKIQTIQKRDSNVQPNFMSDTPLNRCVQEWCEEQVSRVKEQSAFERPSIFISNHQWLVSFLKQTLCKSGFMECNFNISKRHVSPTKSDYLRIQLVILVESDENNNLKDSKQQLGSHHTFYPLKVYIQYAKFLLEWNRDGFIHCHDMNSFNRAENLAERILLRKTLMISRDSETSRTVINTICSFCTRWNSSMEYDERRCNSGHFGLSFMYEIQFLQQQLFLMKIDQGEDITKSTDGPMDELFDTLLECVALRKELPLRFPIPLDLFLIIDLEKALMEFDESMQMNEGCKPSSVANENRLVSFTISTTDQNVLEFQSMTSNHQPWRERLKKLARNVLYGQDEGNEYGLPCILSVSRDYSEITSFYKFVQFLLTRKGKQHFLVDEFLCLLQLMIGVLLTNRYEQCSWCGSIPSQRETWIQGMELNETMLNEYKQLIERQIRAKQEFTIKPILYNVKEWYSIQEEMQIEDVGVLELIQNYVFNLFNTIHRFDK</sequence>
<evidence type="ECO:0000313" key="2">
    <source>
        <dbReference type="Proteomes" id="UP000816034"/>
    </source>
</evidence>
<dbReference type="GeneID" id="68097155"/>
<comment type="caution">
    <text evidence="1">The sequence shown here is derived from an EMBL/GenBank/DDBJ whole genome shotgun (WGS) entry which is preliminary data.</text>
</comment>
<organism evidence="1 2">
    <name type="scientific">Naegleria lovaniensis</name>
    <name type="common">Amoeba</name>
    <dbReference type="NCBI Taxonomy" id="51637"/>
    <lineage>
        <taxon>Eukaryota</taxon>
        <taxon>Discoba</taxon>
        <taxon>Heterolobosea</taxon>
        <taxon>Tetramitia</taxon>
        <taxon>Eutetramitia</taxon>
        <taxon>Vahlkampfiidae</taxon>
        <taxon>Naegleria</taxon>
    </lineage>
</organism>
<accession>A0AA88GRZ2</accession>
<name>A0AA88GRZ2_NAELO</name>
<evidence type="ECO:0000313" key="1">
    <source>
        <dbReference type="EMBL" id="KAG2383363.1"/>
    </source>
</evidence>
<proteinExistence type="predicted"/>
<reference evidence="1 2" key="1">
    <citation type="journal article" date="2018" name="BMC Genomics">
        <title>The genome of Naegleria lovaniensis, the basis for a comparative approach to unravel pathogenicity factors of the human pathogenic amoeba N. fowleri.</title>
        <authorList>
            <person name="Liechti N."/>
            <person name="Schurch N."/>
            <person name="Bruggmann R."/>
            <person name="Wittwer M."/>
        </authorList>
    </citation>
    <scope>NUCLEOTIDE SEQUENCE [LARGE SCALE GENOMIC DNA]</scope>
    <source>
        <strain evidence="1 2">ATCC 30569</strain>
    </source>
</reference>
<protein>
    <submittedName>
        <fullName evidence="1">Uncharacterized protein</fullName>
    </submittedName>
</protein>
<dbReference type="EMBL" id="PYSW02000021">
    <property type="protein sequence ID" value="KAG2383363.1"/>
    <property type="molecule type" value="Genomic_DNA"/>
</dbReference>
<keyword evidence="2" id="KW-1185">Reference proteome</keyword>
<dbReference type="Proteomes" id="UP000816034">
    <property type="component" value="Unassembled WGS sequence"/>
</dbReference>
<dbReference type="AlphaFoldDB" id="A0AA88GRZ2"/>